<organism evidence="2 3">
    <name type="scientific">Dacryopinax primogenitus (strain DJM 731)</name>
    <name type="common">Brown rot fungus</name>
    <dbReference type="NCBI Taxonomy" id="1858805"/>
    <lineage>
        <taxon>Eukaryota</taxon>
        <taxon>Fungi</taxon>
        <taxon>Dikarya</taxon>
        <taxon>Basidiomycota</taxon>
        <taxon>Agaricomycotina</taxon>
        <taxon>Dacrymycetes</taxon>
        <taxon>Dacrymycetales</taxon>
        <taxon>Dacrymycetaceae</taxon>
        <taxon>Dacryopinax</taxon>
    </lineage>
</organism>
<dbReference type="STRING" id="1858805.M5G9Y6"/>
<dbReference type="Pfam" id="PF18718">
    <property type="entry name" value="CxC5"/>
    <property type="match status" value="1"/>
</dbReference>
<dbReference type="InterPro" id="IPR041539">
    <property type="entry name" value="CxC5"/>
</dbReference>
<dbReference type="GeneID" id="63683386"/>
<evidence type="ECO:0000259" key="1">
    <source>
        <dbReference type="Pfam" id="PF18718"/>
    </source>
</evidence>
<sequence length="63" mass="7109">MTYYLNYYWQKGSNGIEVQHYYPGSPEVLHVETHVLVDGALAAFFKSQALHAHNGVNTMVVVL</sequence>
<dbReference type="RefSeq" id="XP_040629586.1">
    <property type="nucleotide sequence ID" value="XM_040768324.1"/>
</dbReference>
<feature type="domain" description="CxC5 like cysteine cluster associated with KDZ" evidence="1">
    <location>
        <begin position="2"/>
        <end position="58"/>
    </location>
</feature>
<gene>
    <name evidence="2" type="ORF">DACRYDRAFT_106756</name>
</gene>
<dbReference type="Proteomes" id="UP000030653">
    <property type="component" value="Unassembled WGS sequence"/>
</dbReference>
<dbReference type="HOGENOM" id="CLU_2885717_0_0_1"/>
<evidence type="ECO:0000313" key="3">
    <source>
        <dbReference type="Proteomes" id="UP000030653"/>
    </source>
</evidence>
<protein>
    <recommendedName>
        <fullName evidence="1">CxC5 like cysteine cluster associated with KDZ domain-containing protein</fullName>
    </recommendedName>
</protein>
<keyword evidence="3" id="KW-1185">Reference proteome</keyword>
<proteinExistence type="predicted"/>
<dbReference type="EMBL" id="JH795861">
    <property type="protein sequence ID" value="EJU02692.1"/>
    <property type="molecule type" value="Genomic_DNA"/>
</dbReference>
<evidence type="ECO:0000313" key="2">
    <source>
        <dbReference type="EMBL" id="EJU02692.1"/>
    </source>
</evidence>
<reference evidence="2 3" key="1">
    <citation type="journal article" date="2012" name="Science">
        <title>The Paleozoic origin of enzymatic lignin decomposition reconstructed from 31 fungal genomes.</title>
        <authorList>
            <person name="Floudas D."/>
            <person name="Binder M."/>
            <person name="Riley R."/>
            <person name="Barry K."/>
            <person name="Blanchette R.A."/>
            <person name="Henrissat B."/>
            <person name="Martinez A.T."/>
            <person name="Otillar R."/>
            <person name="Spatafora J.W."/>
            <person name="Yadav J.S."/>
            <person name="Aerts A."/>
            <person name="Benoit I."/>
            <person name="Boyd A."/>
            <person name="Carlson A."/>
            <person name="Copeland A."/>
            <person name="Coutinho P.M."/>
            <person name="de Vries R.P."/>
            <person name="Ferreira P."/>
            <person name="Findley K."/>
            <person name="Foster B."/>
            <person name="Gaskell J."/>
            <person name="Glotzer D."/>
            <person name="Gorecki P."/>
            <person name="Heitman J."/>
            <person name="Hesse C."/>
            <person name="Hori C."/>
            <person name="Igarashi K."/>
            <person name="Jurgens J.A."/>
            <person name="Kallen N."/>
            <person name="Kersten P."/>
            <person name="Kohler A."/>
            <person name="Kuees U."/>
            <person name="Kumar T.K.A."/>
            <person name="Kuo A."/>
            <person name="LaButti K."/>
            <person name="Larrondo L.F."/>
            <person name="Lindquist E."/>
            <person name="Ling A."/>
            <person name="Lombard V."/>
            <person name="Lucas S."/>
            <person name="Lundell T."/>
            <person name="Martin R."/>
            <person name="McLaughlin D.J."/>
            <person name="Morgenstern I."/>
            <person name="Morin E."/>
            <person name="Murat C."/>
            <person name="Nagy L.G."/>
            <person name="Nolan M."/>
            <person name="Ohm R.A."/>
            <person name="Patyshakuliyeva A."/>
            <person name="Rokas A."/>
            <person name="Ruiz-Duenas F.J."/>
            <person name="Sabat G."/>
            <person name="Salamov A."/>
            <person name="Samejima M."/>
            <person name="Schmutz J."/>
            <person name="Slot J.C."/>
            <person name="St John F."/>
            <person name="Stenlid J."/>
            <person name="Sun H."/>
            <person name="Sun S."/>
            <person name="Syed K."/>
            <person name="Tsang A."/>
            <person name="Wiebenga A."/>
            <person name="Young D."/>
            <person name="Pisabarro A."/>
            <person name="Eastwood D.C."/>
            <person name="Martin F."/>
            <person name="Cullen D."/>
            <person name="Grigoriev I.V."/>
            <person name="Hibbett D.S."/>
        </authorList>
    </citation>
    <scope>NUCLEOTIDE SEQUENCE [LARGE SCALE GENOMIC DNA]</scope>
    <source>
        <strain evidence="2 3">DJM-731 SS1</strain>
    </source>
</reference>
<name>M5G9Y6_DACPD</name>
<accession>M5G9Y6</accession>
<dbReference type="AlphaFoldDB" id="M5G9Y6"/>